<proteinExistence type="predicted"/>
<dbReference type="Pfam" id="PF03358">
    <property type="entry name" value="FMN_red"/>
    <property type="match status" value="1"/>
</dbReference>
<dbReference type="SUPFAM" id="SSF52218">
    <property type="entry name" value="Flavoproteins"/>
    <property type="match status" value="1"/>
</dbReference>
<dbReference type="RefSeq" id="WP_284374541.1">
    <property type="nucleotide sequence ID" value="NZ_BAABWP010000002.1"/>
</dbReference>
<dbReference type="InterPro" id="IPR029039">
    <property type="entry name" value="Flavoprotein-like_sf"/>
</dbReference>
<gene>
    <name evidence="2" type="ORF">GCM10007927_29110</name>
</gene>
<dbReference type="Proteomes" id="UP001161388">
    <property type="component" value="Unassembled WGS sequence"/>
</dbReference>
<dbReference type="InterPro" id="IPR005025">
    <property type="entry name" value="FMN_Rdtase-like_dom"/>
</dbReference>
<evidence type="ECO:0000313" key="2">
    <source>
        <dbReference type="EMBL" id="GLQ28108.1"/>
    </source>
</evidence>
<dbReference type="InterPro" id="IPR050712">
    <property type="entry name" value="NAD(P)H-dep_reductase"/>
</dbReference>
<accession>A0ABQ5VLT8</accession>
<sequence length="187" mass="20248">MTNPSLLLISGSLRRASFNRMLAAEAARHFGAKQVWADLDLPLYNGDVETADGIPQAIEMLAEQIGAADAVVISTPEYNQSLSGVLKNMLDWVSRVETNPWQGKPVAIMSAAAGRAGGARAQYALRLALNPFQPRLLTGPEVMMANPQAEFGDTGRLQDGLYQKLLVQLMGKLRDEVRSARAVQQDG</sequence>
<reference evidence="2" key="1">
    <citation type="journal article" date="2014" name="Int. J. Syst. Evol. Microbiol.">
        <title>Complete genome of a new Firmicutes species belonging to the dominant human colonic microbiota ('Ruminococcus bicirculans') reveals two chromosomes and a selective capacity to utilize plant glucans.</title>
        <authorList>
            <consortium name="NISC Comparative Sequencing Program"/>
            <person name="Wegmann U."/>
            <person name="Louis P."/>
            <person name="Goesmann A."/>
            <person name="Henrissat B."/>
            <person name="Duncan S.H."/>
            <person name="Flint H.J."/>
        </authorList>
    </citation>
    <scope>NUCLEOTIDE SEQUENCE</scope>
    <source>
        <strain evidence="2">NBRC 109915</strain>
    </source>
</reference>
<dbReference type="EMBL" id="BSNL01000001">
    <property type="protein sequence ID" value="GLQ28108.1"/>
    <property type="molecule type" value="Genomic_DNA"/>
</dbReference>
<dbReference type="PANTHER" id="PTHR30543:SF21">
    <property type="entry name" value="NAD(P)H-DEPENDENT FMN REDUCTASE LOT6"/>
    <property type="match status" value="1"/>
</dbReference>
<dbReference type="Gene3D" id="3.40.50.360">
    <property type="match status" value="1"/>
</dbReference>
<evidence type="ECO:0000259" key="1">
    <source>
        <dbReference type="Pfam" id="PF03358"/>
    </source>
</evidence>
<evidence type="ECO:0000313" key="3">
    <source>
        <dbReference type="Proteomes" id="UP001161388"/>
    </source>
</evidence>
<feature type="domain" description="NADPH-dependent FMN reductase-like" evidence="1">
    <location>
        <begin position="5"/>
        <end position="145"/>
    </location>
</feature>
<comment type="caution">
    <text evidence="2">The sequence shown here is derived from an EMBL/GenBank/DDBJ whole genome shotgun (WGS) entry which is preliminary data.</text>
</comment>
<dbReference type="PANTHER" id="PTHR30543">
    <property type="entry name" value="CHROMATE REDUCTASE"/>
    <property type="match status" value="1"/>
</dbReference>
<protein>
    <submittedName>
        <fullName evidence="2">NAD(P)H-dependent FMN reductase</fullName>
    </submittedName>
</protein>
<keyword evidence="3" id="KW-1185">Reference proteome</keyword>
<reference evidence="2" key="2">
    <citation type="submission" date="2023-01" db="EMBL/GenBank/DDBJ databases">
        <title>Draft genome sequence of Sulfitobacter pacificus strain NBRC 109915.</title>
        <authorList>
            <person name="Sun Q."/>
            <person name="Mori K."/>
        </authorList>
    </citation>
    <scope>NUCLEOTIDE SEQUENCE</scope>
    <source>
        <strain evidence="2">NBRC 109915</strain>
    </source>
</reference>
<name>A0ABQ5VLT8_9RHOB</name>
<organism evidence="2 3">
    <name type="scientific">Sulfitobacter pacificus</name>
    <dbReference type="NCBI Taxonomy" id="1499314"/>
    <lineage>
        <taxon>Bacteria</taxon>
        <taxon>Pseudomonadati</taxon>
        <taxon>Pseudomonadota</taxon>
        <taxon>Alphaproteobacteria</taxon>
        <taxon>Rhodobacterales</taxon>
        <taxon>Roseobacteraceae</taxon>
        <taxon>Sulfitobacter</taxon>
    </lineage>
</organism>